<dbReference type="PANTHER" id="PTHR48106:SF13">
    <property type="entry name" value="QUINONE OXIDOREDUCTASE-RELATED"/>
    <property type="match status" value="1"/>
</dbReference>
<keyword evidence="1" id="KW-0521">NADP</keyword>
<dbReference type="GO" id="GO:0070402">
    <property type="term" value="F:NADPH binding"/>
    <property type="evidence" value="ECO:0007669"/>
    <property type="project" value="TreeGrafter"/>
</dbReference>
<dbReference type="Pfam" id="PF00107">
    <property type="entry name" value="ADH_zinc_N"/>
    <property type="match status" value="1"/>
</dbReference>
<dbReference type="InterPro" id="IPR047618">
    <property type="entry name" value="QOR-like"/>
</dbReference>
<dbReference type="Gene3D" id="3.40.50.720">
    <property type="entry name" value="NAD(P)-binding Rossmann-like Domain"/>
    <property type="match status" value="1"/>
</dbReference>
<dbReference type="InterPro" id="IPR020843">
    <property type="entry name" value="ER"/>
</dbReference>
<sequence length="327" mass="35950">MSKKIVISEIGGPEVLKYIDYDLPSNLQRDQIRIKQISIGVNFIDTYHRSGIYPLPSKLPACPGLEAAGEIIELGTEVKDFVIGDKVCYATVPLGAYCEIRDFSASKVIKIPNGMSTDTAASVLLKGMTVEYLFERLYKIKKDEFLLFHAAAGGVGLIASQWAGSVGAKMIGTVSSNAKAELALKNGCAFTINYKNENVVERVKEITGGKGVTVVFDGVGRDTFNTSLECLDFRGLFVSFGQSSGMVPNVDLHKTFNPKSLYYTRPTLMHYTSTRKELEESSNLLFTKIQNKEIKEHIFQAFNLKDAAKAHALIQSRQSTGSIILKP</sequence>
<gene>
    <name evidence="4" type="ORF">METZ01_LOCUS152515</name>
</gene>
<dbReference type="Pfam" id="PF08240">
    <property type="entry name" value="ADH_N"/>
    <property type="match status" value="1"/>
</dbReference>
<accession>A0A382AEE7</accession>
<organism evidence="4">
    <name type="scientific">marine metagenome</name>
    <dbReference type="NCBI Taxonomy" id="408172"/>
    <lineage>
        <taxon>unclassified sequences</taxon>
        <taxon>metagenomes</taxon>
        <taxon>ecological metagenomes</taxon>
    </lineage>
</organism>
<evidence type="ECO:0000256" key="2">
    <source>
        <dbReference type="ARBA" id="ARBA00023002"/>
    </source>
</evidence>
<dbReference type="SUPFAM" id="SSF51735">
    <property type="entry name" value="NAD(P)-binding Rossmann-fold domains"/>
    <property type="match status" value="1"/>
</dbReference>
<dbReference type="Gene3D" id="3.90.180.10">
    <property type="entry name" value="Medium-chain alcohol dehydrogenases, catalytic domain"/>
    <property type="match status" value="1"/>
</dbReference>
<dbReference type="CDD" id="cd05286">
    <property type="entry name" value="QOR2"/>
    <property type="match status" value="1"/>
</dbReference>
<dbReference type="NCBIfam" id="NF008024">
    <property type="entry name" value="PRK10754.1"/>
    <property type="match status" value="1"/>
</dbReference>
<dbReference type="InterPro" id="IPR011032">
    <property type="entry name" value="GroES-like_sf"/>
</dbReference>
<dbReference type="SMART" id="SM00829">
    <property type="entry name" value="PKS_ER"/>
    <property type="match status" value="1"/>
</dbReference>
<dbReference type="EMBL" id="UINC01024959">
    <property type="protein sequence ID" value="SVA99661.1"/>
    <property type="molecule type" value="Genomic_DNA"/>
</dbReference>
<evidence type="ECO:0000313" key="4">
    <source>
        <dbReference type="EMBL" id="SVA99661.1"/>
    </source>
</evidence>
<dbReference type="InterPro" id="IPR013149">
    <property type="entry name" value="ADH-like_C"/>
</dbReference>
<evidence type="ECO:0000256" key="1">
    <source>
        <dbReference type="ARBA" id="ARBA00022857"/>
    </source>
</evidence>
<dbReference type="GO" id="GO:0005829">
    <property type="term" value="C:cytosol"/>
    <property type="evidence" value="ECO:0007669"/>
    <property type="project" value="TreeGrafter"/>
</dbReference>
<dbReference type="GO" id="GO:0003960">
    <property type="term" value="F:quinone reductase (NADPH) activity"/>
    <property type="evidence" value="ECO:0007669"/>
    <property type="project" value="InterPro"/>
</dbReference>
<keyword evidence="2" id="KW-0560">Oxidoreductase</keyword>
<proteinExistence type="predicted"/>
<evidence type="ECO:0000259" key="3">
    <source>
        <dbReference type="SMART" id="SM00829"/>
    </source>
</evidence>
<dbReference type="GO" id="GO:0035925">
    <property type="term" value="F:mRNA 3'-UTR AU-rich region binding"/>
    <property type="evidence" value="ECO:0007669"/>
    <property type="project" value="TreeGrafter"/>
</dbReference>
<protein>
    <recommendedName>
        <fullName evidence="3">Enoyl reductase (ER) domain-containing protein</fullName>
    </recommendedName>
</protein>
<dbReference type="AlphaFoldDB" id="A0A382AEE7"/>
<dbReference type="SUPFAM" id="SSF50129">
    <property type="entry name" value="GroES-like"/>
    <property type="match status" value="1"/>
</dbReference>
<dbReference type="FunFam" id="3.40.50.720:FF:000053">
    <property type="entry name" value="Quinone oxidoreductase 1"/>
    <property type="match status" value="1"/>
</dbReference>
<name>A0A382AEE7_9ZZZZ</name>
<feature type="domain" description="Enoyl reductase (ER)" evidence="3">
    <location>
        <begin position="11"/>
        <end position="325"/>
    </location>
</feature>
<dbReference type="PANTHER" id="PTHR48106">
    <property type="entry name" value="QUINONE OXIDOREDUCTASE PIG3-RELATED"/>
    <property type="match status" value="1"/>
</dbReference>
<reference evidence="4" key="1">
    <citation type="submission" date="2018-05" db="EMBL/GenBank/DDBJ databases">
        <authorList>
            <person name="Lanie J.A."/>
            <person name="Ng W.-L."/>
            <person name="Kazmierczak K.M."/>
            <person name="Andrzejewski T.M."/>
            <person name="Davidsen T.M."/>
            <person name="Wayne K.J."/>
            <person name="Tettelin H."/>
            <person name="Glass J.I."/>
            <person name="Rusch D."/>
            <person name="Podicherti R."/>
            <person name="Tsui H.-C.T."/>
            <person name="Winkler M.E."/>
        </authorList>
    </citation>
    <scope>NUCLEOTIDE SEQUENCE</scope>
</reference>
<dbReference type="InterPro" id="IPR013154">
    <property type="entry name" value="ADH-like_N"/>
</dbReference>
<dbReference type="InterPro" id="IPR036291">
    <property type="entry name" value="NAD(P)-bd_dom_sf"/>
</dbReference>